<gene>
    <name evidence="4" type="primary">aglB_3</name>
    <name evidence="4" type="ORF">NCTC12998_03914</name>
</gene>
<keyword evidence="4" id="KW-0326">Glycosidase</keyword>
<dbReference type="PRINTS" id="PR00732">
    <property type="entry name" value="GLHYDRLASE4"/>
</dbReference>
<keyword evidence="3" id="KW-0472">Membrane</keyword>
<dbReference type="Gene3D" id="3.40.50.720">
    <property type="entry name" value="NAD(P)-binding Rossmann-like Domain"/>
    <property type="match status" value="1"/>
</dbReference>
<dbReference type="EMBL" id="CAADJE010000024">
    <property type="protein sequence ID" value="VFS70781.1"/>
    <property type="molecule type" value="Genomic_DNA"/>
</dbReference>
<feature type="binding site" evidence="2">
    <location>
        <position position="93"/>
    </location>
    <ligand>
        <name>substrate</name>
    </ligand>
</feature>
<dbReference type="PANTHER" id="PTHR32092">
    <property type="entry name" value="6-PHOSPHO-BETA-GLUCOSIDASE-RELATED"/>
    <property type="match status" value="1"/>
</dbReference>
<keyword evidence="1" id="KW-0520">NAD</keyword>
<dbReference type="InterPro" id="IPR036291">
    <property type="entry name" value="NAD(P)-bd_dom_sf"/>
</dbReference>
<keyword evidence="4" id="KW-0378">Hydrolase</keyword>
<dbReference type="SUPFAM" id="SSF51735">
    <property type="entry name" value="NAD(P)-binding Rossmann-fold domains"/>
    <property type="match status" value="1"/>
</dbReference>
<proteinExistence type="predicted"/>
<reference evidence="4 5" key="1">
    <citation type="submission" date="2019-03" db="EMBL/GenBank/DDBJ databases">
        <authorList>
            <consortium name="Pathogen Informatics"/>
        </authorList>
    </citation>
    <scope>NUCLEOTIDE SEQUENCE [LARGE SCALE GENOMIC DNA]</scope>
    <source>
        <strain evidence="4 5">NCTC12998</strain>
    </source>
</reference>
<name>A0A485BD94_RAOPL</name>
<keyword evidence="3" id="KW-0812">Transmembrane</keyword>
<evidence type="ECO:0000256" key="3">
    <source>
        <dbReference type="SAM" id="Phobius"/>
    </source>
</evidence>
<sequence>MKKFSVVIAGGGSTFTPGIVLMLLANQDRFPLRALKFYDNDGARQETIAEACKVILKEQAPEIEFSYTTDPQAAFTDVDFVMAHIRVGKYPMRGKR</sequence>
<dbReference type="PANTHER" id="PTHR32092:SF14">
    <property type="entry name" value="MALTOSE-6'-PHOSPHATE GLUCOSIDASE"/>
    <property type="match status" value="1"/>
</dbReference>
<evidence type="ECO:0000313" key="4">
    <source>
        <dbReference type="EMBL" id="VFS70781.1"/>
    </source>
</evidence>
<dbReference type="Pfam" id="PF02056">
    <property type="entry name" value="Glyco_hydro_4"/>
    <property type="match status" value="1"/>
</dbReference>
<dbReference type="GO" id="GO:0005975">
    <property type="term" value="P:carbohydrate metabolic process"/>
    <property type="evidence" value="ECO:0007669"/>
    <property type="project" value="InterPro"/>
</dbReference>
<protein>
    <submittedName>
        <fullName evidence="4">6-phospho-alpha-glucosidase</fullName>
        <ecNumber evidence="4">3.2.1.122</ecNumber>
    </submittedName>
</protein>
<keyword evidence="3" id="KW-1133">Transmembrane helix</keyword>
<organism evidence="4 5">
    <name type="scientific">Raoultella planticola</name>
    <name type="common">Klebsiella planticola</name>
    <dbReference type="NCBI Taxonomy" id="575"/>
    <lineage>
        <taxon>Bacteria</taxon>
        <taxon>Pseudomonadati</taxon>
        <taxon>Pseudomonadota</taxon>
        <taxon>Gammaproteobacteria</taxon>
        <taxon>Enterobacterales</taxon>
        <taxon>Enterobacteriaceae</taxon>
        <taxon>Klebsiella/Raoultella group</taxon>
        <taxon>Raoultella</taxon>
    </lineage>
</organism>
<evidence type="ECO:0000256" key="2">
    <source>
        <dbReference type="PIRSR" id="PIRSR601088-2"/>
    </source>
</evidence>
<dbReference type="GO" id="GO:0050081">
    <property type="term" value="F:maltose-6'-phosphate glucosidase activity"/>
    <property type="evidence" value="ECO:0007669"/>
    <property type="project" value="UniProtKB-EC"/>
</dbReference>
<feature type="transmembrane region" description="Helical" evidence="3">
    <location>
        <begin position="6"/>
        <end position="25"/>
    </location>
</feature>
<dbReference type="InterPro" id="IPR001088">
    <property type="entry name" value="Glyco_hydro_4"/>
</dbReference>
<dbReference type="Proteomes" id="UP000345637">
    <property type="component" value="Unassembled WGS sequence"/>
</dbReference>
<dbReference type="AlphaFoldDB" id="A0A485BD94"/>
<evidence type="ECO:0000313" key="5">
    <source>
        <dbReference type="Proteomes" id="UP000345637"/>
    </source>
</evidence>
<accession>A0A485BD94</accession>
<evidence type="ECO:0000256" key="1">
    <source>
        <dbReference type="ARBA" id="ARBA00023027"/>
    </source>
</evidence>
<dbReference type="EC" id="3.2.1.122" evidence="4"/>